<evidence type="ECO:0000313" key="3">
    <source>
        <dbReference type="Proteomes" id="UP001190700"/>
    </source>
</evidence>
<dbReference type="Proteomes" id="UP001190700">
    <property type="component" value="Unassembled WGS sequence"/>
</dbReference>
<evidence type="ECO:0000256" key="1">
    <source>
        <dbReference type="SAM" id="MobiDB-lite"/>
    </source>
</evidence>
<protein>
    <submittedName>
        <fullName evidence="2">Uncharacterized protein</fullName>
    </submittedName>
</protein>
<dbReference type="EMBL" id="LGRX02020904">
    <property type="protein sequence ID" value="KAK3257173.1"/>
    <property type="molecule type" value="Genomic_DNA"/>
</dbReference>
<feature type="region of interest" description="Disordered" evidence="1">
    <location>
        <begin position="1"/>
        <end position="22"/>
    </location>
</feature>
<comment type="caution">
    <text evidence="2">The sequence shown here is derived from an EMBL/GenBank/DDBJ whole genome shotgun (WGS) entry which is preliminary data.</text>
</comment>
<sequence>MESKAADKLEAERASRPTAFFPSTNSGRSHFFRDRDVSSRLRAPLALMGDASVATAAVATSTTPTYASTVAASGVVWCLWSAEQANSEDLATVPESFVEEVCALMECEEVEPFATLCHLCDLDLDLGEEHAPASGSPSLVSKSDYP</sequence>
<name>A0AAE0FD32_9CHLO</name>
<keyword evidence="3" id="KW-1185">Reference proteome</keyword>
<organism evidence="2 3">
    <name type="scientific">Cymbomonas tetramitiformis</name>
    <dbReference type="NCBI Taxonomy" id="36881"/>
    <lineage>
        <taxon>Eukaryota</taxon>
        <taxon>Viridiplantae</taxon>
        <taxon>Chlorophyta</taxon>
        <taxon>Pyramimonadophyceae</taxon>
        <taxon>Pyramimonadales</taxon>
        <taxon>Pyramimonadaceae</taxon>
        <taxon>Cymbomonas</taxon>
    </lineage>
</organism>
<evidence type="ECO:0000313" key="2">
    <source>
        <dbReference type="EMBL" id="KAK3257173.1"/>
    </source>
</evidence>
<proteinExistence type="predicted"/>
<feature type="compositionally biased region" description="Basic and acidic residues" evidence="1">
    <location>
        <begin position="1"/>
        <end position="15"/>
    </location>
</feature>
<reference evidence="2 3" key="1">
    <citation type="journal article" date="2015" name="Genome Biol. Evol.">
        <title>Comparative Genomics of a Bacterivorous Green Alga Reveals Evolutionary Causalities and Consequences of Phago-Mixotrophic Mode of Nutrition.</title>
        <authorList>
            <person name="Burns J.A."/>
            <person name="Paasch A."/>
            <person name="Narechania A."/>
            <person name="Kim E."/>
        </authorList>
    </citation>
    <scope>NUCLEOTIDE SEQUENCE [LARGE SCALE GENOMIC DNA]</scope>
    <source>
        <strain evidence="2 3">PLY_AMNH</strain>
    </source>
</reference>
<accession>A0AAE0FD32</accession>
<dbReference type="AlphaFoldDB" id="A0AAE0FD32"/>
<gene>
    <name evidence="2" type="ORF">CYMTET_33731</name>
</gene>